<feature type="transmembrane region" description="Helical" evidence="10">
    <location>
        <begin position="221"/>
        <end position="241"/>
    </location>
</feature>
<reference evidence="13" key="1">
    <citation type="submission" date="2019-06" db="EMBL/GenBank/DDBJ databases">
        <authorList>
            <consortium name="Wellcome Sanger Institute Data Sharing"/>
        </authorList>
    </citation>
    <scope>NUCLEOTIDE SEQUENCE [LARGE SCALE GENOMIC DNA]</scope>
</reference>
<dbReference type="Proteomes" id="UP000472271">
    <property type="component" value="Chromosome 19"/>
</dbReference>
<dbReference type="AlphaFoldDB" id="A0A672YUN5"/>
<dbReference type="PANTHER" id="PTHR45620:SF16">
    <property type="entry name" value="GROWTH HORMONE RELEASING HORMONE RECEPTOR 2 PRECURSOR"/>
    <property type="match status" value="1"/>
</dbReference>
<dbReference type="InParanoid" id="A0A672YUN5"/>
<dbReference type="InterPro" id="IPR000832">
    <property type="entry name" value="GPCR_2_secretin-like"/>
</dbReference>
<feature type="domain" description="G-protein coupled receptors family 2 profile 2" evidence="12">
    <location>
        <begin position="108"/>
        <end position="358"/>
    </location>
</feature>
<proteinExistence type="inferred from homology"/>
<keyword evidence="9" id="KW-0807">Transducer</keyword>
<dbReference type="InterPro" id="IPR036445">
    <property type="entry name" value="GPCR_2_extracell_dom_sf"/>
</dbReference>
<accession>A0A672YUN5</accession>
<evidence type="ECO:0000256" key="3">
    <source>
        <dbReference type="ARBA" id="ARBA00022475"/>
    </source>
</evidence>
<evidence type="ECO:0000313" key="13">
    <source>
        <dbReference type="Ensembl" id="ENSSORP00005008308.1"/>
    </source>
</evidence>
<feature type="transmembrane region" description="Helical" evidence="10">
    <location>
        <begin position="337"/>
        <end position="357"/>
    </location>
</feature>
<keyword evidence="8" id="KW-0675">Receptor</keyword>
<dbReference type="PROSITE" id="PS50227">
    <property type="entry name" value="G_PROTEIN_RECEP_F2_3"/>
    <property type="match status" value="1"/>
</dbReference>
<feature type="domain" description="G-protein coupled receptors family 2 profile 1" evidence="11">
    <location>
        <begin position="34"/>
        <end position="91"/>
    </location>
</feature>
<feature type="transmembrane region" description="Helical" evidence="10">
    <location>
        <begin position="110"/>
        <end position="133"/>
    </location>
</feature>
<dbReference type="PRINTS" id="PR00249">
    <property type="entry name" value="GPCRSECRETIN"/>
</dbReference>
<organism evidence="13 14">
    <name type="scientific">Sphaeramia orbicularis</name>
    <name type="common">orbiculate cardinalfish</name>
    <dbReference type="NCBI Taxonomy" id="375764"/>
    <lineage>
        <taxon>Eukaryota</taxon>
        <taxon>Metazoa</taxon>
        <taxon>Chordata</taxon>
        <taxon>Craniata</taxon>
        <taxon>Vertebrata</taxon>
        <taxon>Euteleostomi</taxon>
        <taxon>Actinopterygii</taxon>
        <taxon>Neopterygii</taxon>
        <taxon>Teleostei</taxon>
        <taxon>Neoteleostei</taxon>
        <taxon>Acanthomorphata</taxon>
        <taxon>Gobiaria</taxon>
        <taxon>Kurtiformes</taxon>
        <taxon>Apogonoidei</taxon>
        <taxon>Apogonidae</taxon>
        <taxon>Apogoninae</taxon>
        <taxon>Sphaeramia</taxon>
    </lineage>
</organism>
<keyword evidence="5 10" id="KW-1133">Transmembrane helix</keyword>
<dbReference type="SUPFAM" id="SSF81321">
    <property type="entry name" value="Family A G protein-coupled receptor-like"/>
    <property type="match status" value="1"/>
</dbReference>
<dbReference type="FunFam" id="1.20.1070.10:FF:000490">
    <property type="entry name" value="Growth hormone releasing hormone receptor 2"/>
    <property type="match status" value="1"/>
</dbReference>
<evidence type="ECO:0000256" key="2">
    <source>
        <dbReference type="ARBA" id="ARBA00005314"/>
    </source>
</evidence>
<comment type="similarity">
    <text evidence="2">Belongs to the G-protein coupled receptor 2 family.</text>
</comment>
<evidence type="ECO:0000313" key="14">
    <source>
        <dbReference type="Proteomes" id="UP000472271"/>
    </source>
</evidence>
<dbReference type="GO" id="GO:0005886">
    <property type="term" value="C:plasma membrane"/>
    <property type="evidence" value="ECO:0007669"/>
    <property type="project" value="UniProtKB-SubCell"/>
</dbReference>
<dbReference type="Pfam" id="PF00002">
    <property type="entry name" value="7tm_2"/>
    <property type="match status" value="1"/>
</dbReference>
<dbReference type="SUPFAM" id="SSF111418">
    <property type="entry name" value="Hormone receptor domain"/>
    <property type="match status" value="1"/>
</dbReference>
<dbReference type="GO" id="GO:0007188">
    <property type="term" value="P:adenylate cyclase-modulating G protein-coupled receptor signaling pathway"/>
    <property type="evidence" value="ECO:0007669"/>
    <property type="project" value="TreeGrafter"/>
</dbReference>
<name>A0A672YUN5_9TELE</name>
<dbReference type="GO" id="GO:0007166">
    <property type="term" value="P:cell surface receptor signaling pathway"/>
    <property type="evidence" value="ECO:0007669"/>
    <property type="project" value="InterPro"/>
</dbReference>
<dbReference type="PANTHER" id="PTHR45620">
    <property type="entry name" value="PDF RECEPTOR-LIKE PROTEIN-RELATED"/>
    <property type="match status" value="1"/>
</dbReference>
<keyword evidence="4 10" id="KW-0812">Transmembrane</keyword>
<feature type="transmembrane region" description="Helical" evidence="10">
    <location>
        <begin position="187"/>
        <end position="214"/>
    </location>
</feature>
<dbReference type="Pfam" id="PF02793">
    <property type="entry name" value="HRM"/>
    <property type="match status" value="1"/>
</dbReference>
<protein>
    <submittedName>
        <fullName evidence="13">Growth hormone releasing hormone receptor 2</fullName>
    </submittedName>
</protein>
<evidence type="ECO:0000256" key="5">
    <source>
        <dbReference type="ARBA" id="ARBA00022989"/>
    </source>
</evidence>
<dbReference type="SMART" id="SM00008">
    <property type="entry name" value="HormR"/>
    <property type="match status" value="1"/>
</dbReference>
<dbReference type="GO" id="GO:0017046">
    <property type="term" value="F:peptide hormone binding"/>
    <property type="evidence" value="ECO:0007669"/>
    <property type="project" value="TreeGrafter"/>
</dbReference>
<evidence type="ECO:0000259" key="12">
    <source>
        <dbReference type="PROSITE" id="PS50261"/>
    </source>
</evidence>
<keyword evidence="6" id="KW-0297">G-protein coupled receptor</keyword>
<reference evidence="13" key="2">
    <citation type="submission" date="2025-08" db="UniProtKB">
        <authorList>
            <consortium name="Ensembl"/>
        </authorList>
    </citation>
    <scope>IDENTIFICATION</scope>
</reference>
<comment type="subcellular location">
    <subcellularLocation>
        <location evidence="1">Cell membrane</location>
        <topology evidence="1">Multi-pass membrane protein</topology>
    </subcellularLocation>
</comment>
<evidence type="ECO:0000256" key="8">
    <source>
        <dbReference type="ARBA" id="ARBA00023170"/>
    </source>
</evidence>
<keyword evidence="7 10" id="KW-0472">Membrane</keyword>
<gene>
    <name evidence="13" type="primary">ghrhr2</name>
</gene>
<evidence type="ECO:0000256" key="6">
    <source>
        <dbReference type="ARBA" id="ARBA00023040"/>
    </source>
</evidence>
<feature type="transmembrane region" description="Helical" evidence="10">
    <location>
        <begin position="145"/>
        <end position="167"/>
    </location>
</feature>
<sequence length="389" mass="44647">LNQTVRATHQECSIVHHLLKKETECKLKMKSTEWDGVSCWPAASEGQVVSVRCPLPGLKSENAPVFITRTCTDQGWSKMSLSYYEACFYEGFDKEEDMREKTEYFDTLKLIYSVGYGLSMAALLAAVLVFCCLRKLLCTRNYIHLHLFVTFILRSLAVFIKDAVLFADKNMDHCTVSTVRCKVAVTFFHFCVLANFWWLLVEGLYLQTLLLFTFTHSTKPFWIFAIVGWGTPSVTIVMWALLKAQFDNEGCWDSLDTHLWWIIKIPILLSIFINFLIFINIIRIIVQKTKATPVNQTERRPFKRLVRSTLLLIPLFGVHYVVFALFPEHVGTGPRLYLELVLGSFQGFIVAGLYCFFNGEVSNICIITFYSKTNAINLPTQEETQEQGK</sequence>
<evidence type="ECO:0000256" key="1">
    <source>
        <dbReference type="ARBA" id="ARBA00004651"/>
    </source>
</evidence>
<dbReference type="Gene3D" id="1.20.1070.10">
    <property type="entry name" value="Rhodopsin 7-helix transmembrane proteins"/>
    <property type="match status" value="1"/>
</dbReference>
<evidence type="ECO:0000256" key="9">
    <source>
        <dbReference type="ARBA" id="ARBA00023224"/>
    </source>
</evidence>
<dbReference type="InterPro" id="IPR001879">
    <property type="entry name" value="GPCR_2_extracellular_dom"/>
</dbReference>
<evidence type="ECO:0000256" key="10">
    <source>
        <dbReference type="SAM" id="Phobius"/>
    </source>
</evidence>
<dbReference type="PROSITE" id="PS50261">
    <property type="entry name" value="G_PROTEIN_RECEP_F2_4"/>
    <property type="match status" value="1"/>
</dbReference>
<evidence type="ECO:0000259" key="11">
    <source>
        <dbReference type="PROSITE" id="PS50227"/>
    </source>
</evidence>
<dbReference type="InterPro" id="IPR050332">
    <property type="entry name" value="GPCR_2"/>
</dbReference>
<dbReference type="Gene3D" id="4.10.1240.10">
    <property type="entry name" value="GPCR, family 2, extracellular hormone receptor domain"/>
    <property type="match status" value="1"/>
</dbReference>
<dbReference type="GO" id="GO:0008528">
    <property type="term" value="F:G protein-coupled peptide receptor activity"/>
    <property type="evidence" value="ECO:0007669"/>
    <property type="project" value="TreeGrafter"/>
</dbReference>
<evidence type="ECO:0000256" key="4">
    <source>
        <dbReference type="ARBA" id="ARBA00022692"/>
    </source>
</evidence>
<dbReference type="InterPro" id="IPR017981">
    <property type="entry name" value="GPCR_2-like_7TM"/>
</dbReference>
<feature type="transmembrane region" description="Helical" evidence="10">
    <location>
        <begin position="305"/>
        <end position="325"/>
    </location>
</feature>
<keyword evidence="14" id="KW-1185">Reference proteome</keyword>
<dbReference type="Ensembl" id="ENSSORT00005008602.1">
    <property type="protein sequence ID" value="ENSSORP00005008308.1"/>
    <property type="gene ID" value="ENSSORG00005004623.1"/>
</dbReference>
<feature type="transmembrane region" description="Helical" evidence="10">
    <location>
        <begin position="261"/>
        <end position="285"/>
    </location>
</feature>
<reference evidence="13" key="3">
    <citation type="submission" date="2025-09" db="UniProtKB">
        <authorList>
            <consortium name="Ensembl"/>
        </authorList>
    </citation>
    <scope>IDENTIFICATION</scope>
</reference>
<evidence type="ECO:0000256" key="7">
    <source>
        <dbReference type="ARBA" id="ARBA00023136"/>
    </source>
</evidence>
<keyword evidence="3" id="KW-1003">Cell membrane</keyword>